<keyword evidence="3" id="KW-1185">Reference proteome</keyword>
<organism evidence="1 4">
    <name type="scientific">Teichococcus wenyumeiae</name>
    <dbReference type="NCBI Taxonomy" id="2478470"/>
    <lineage>
        <taxon>Bacteria</taxon>
        <taxon>Pseudomonadati</taxon>
        <taxon>Pseudomonadota</taxon>
        <taxon>Alphaproteobacteria</taxon>
        <taxon>Acetobacterales</taxon>
        <taxon>Roseomonadaceae</taxon>
        <taxon>Roseomonas</taxon>
    </lineage>
</organism>
<dbReference type="RefSeq" id="WP_120636430.1">
    <property type="nucleotide sequence ID" value="NZ_RAQU01000004.1"/>
</dbReference>
<dbReference type="AlphaFoldDB" id="A0A3A9JZ28"/>
<comment type="caution">
    <text evidence="1">The sequence shown here is derived from an EMBL/GenBank/DDBJ whole genome shotgun (WGS) entry which is preliminary data.</text>
</comment>
<proteinExistence type="predicted"/>
<dbReference type="Proteomes" id="UP000278036">
    <property type="component" value="Unassembled WGS sequence"/>
</dbReference>
<name>A0A3A9JZ28_9PROT</name>
<evidence type="ECO:0000313" key="3">
    <source>
        <dbReference type="Proteomes" id="UP000274097"/>
    </source>
</evidence>
<dbReference type="Proteomes" id="UP000274097">
    <property type="component" value="Unassembled WGS sequence"/>
</dbReference>
<gene>
    <name evidence="1" type="ORF">D6Z83_00835</name>
    <name evidence="2" type="ORF">EBE87_07725</name>
</gene>
<sequence>MFTRRVLPAFALAGTLLVAGCQNPDGSTDWGSTLALGAGAGLATALIAGAASDDGGRHYHRGPRYSGGYYGRPAYGPGYGRGYGRGYGYGRRGGW</sequence>
<dbReference type="EMBL" id="RFLX01000004">
    <property type="protein sequence ID" value="RMI25597.1"/>
    <property type="molecule type" value="Genomic_DNA"/>
</dbReference>
<evidence type="ECO:0000313" key="4">
    <source>
        <dbReference type="Proteomes" id="UP000278036"/>
    </source>
</evidence>
<reference evidence="1 4" key="1">
    <citation type="submission" date="2018-09" db="EMBL/GenBank/DDBJ databases">
        <title>Roseomonas sp. nov., isolated from feces of Tibetan antelopes in the Qinghai-Tibet plateau, China.</title>
        <authorList>
            <person name="Tian Z."/>
        </authorList>
    </citation>
    <scope>NUCLEOTIDE SEQUENCE [LARGE SCALE GENOMIC DNA]</scope>
    <source>
        <strain evidence="2 3">Z23</strain>
        <strain evidence="1 4">Z24</strain>
    </source>
</reference>
<dbReference type="InParanoid" id="A0A3A9JZ28"/>
<dbReference type="PROSITE" id="PS51257">
    <property type="entry name" value="PROKAR_LIPOPROTEIN"/>
    <property type="match status" value="1"/>
</dbReference>
<protein>
    <recommendedName>
        <fullName evidence="5">Lipoprotein</fullName>
    </recommendedName>
</protein>
<accession>A0A3A9JZ28</accession>
<evidence type="ECO:0000313" key="1">
    <source>
        <dbReference type="EMBL" id="RKK06108.1"/>
    </source>
</evidence>
<evidence type="ECO:0008006" key="5">
    <source>
        <dbReference type="Google" id="ProtNLM"/>
    </source>
</evidence>
<evidence type="ECO:0000313" key="2">
    <source>
        <dbReference type="EMBL" id="RMI25597.1"/>
    </source>
</evidence>
<dbReference type="EMBL" id="RAQU01000004">
    <property type="protein sequence ID" value="RKK06108.1"/>
    <property type="molecule type" value="Genomic_DNA"/>
</dbReference>